<reference evidence="9" key="1">
    <citation type="thesis" date="2020" institute="ProQuest LLC" country="789 East Eisenhower Parkway, Ann Arbor, MI, USA">
        <title>Comparative Genomics and Chromosome Evolution.</title>
        <authorList>
            <person name="Mudd A.B."/>
        </authorList>
    </citation>
    <scope>NUCLEOTIDE SEQUENCE</scope>
    <source>
        <strain evidence="9">Female2</strain>
        <tissue evidence="9">Blood</tissue>
    </source>
</reference>
<comment type="caution">
    <text evidence="9">The sequence shown here is derived from an EMBL/GenBank/DDBJ whole genome shotgun (WGS) entry which is preliminary data.</text>
</comment>
<keyword evidence="10" id="KW-1185">Reference proteome</keyword>
<dbReference type="OrthoDB" id="9631130at2759"/>
<dbReference type="GO" id="GO:0005886">
    <property type="term" value="C:plasma membrane"/>
    <property type="evidence" value="ECO:0007669"/>
    <property type="project" value="UniProtKB-SubCell"/>
</dbReference>
<dbReference type="InterPro" id="IPR007110">
    <property type="entry name" value="Ig-like_dom"/>
</dbReference>
<dbReference type="Pfam" id="PF07686">
    <property type="entry name" value="V-set"/>
    <property type="match status" value="1"/>
</dbReference>
<dbReference type="Gene3D" id="2.60.40.10">
    <property type="entry name" value="Immunoglobulins"/>
    <property type="match status" value="1"/>
</dbReference>
<keyword evidence="5" id="KW-0472">Membrane</keyword>
<dbReference type="GO" id="GO:0002376">
    <property type="term" value="P:immune system process"/>
    <property type="evidence" value="ECO:0007669"/>
    <property type="project" value="UniProtKB-KW"/>
</dbReference>
<proteinExistence type="predicted"/>
<dbReference type="InterPro" id="IPR013783">
    <property type="entry name" value="Ig-like_fold"/>
</dbReference>
<dbReference type="SUPFAM" id="SSF48726">
    <property type="entry name" value="Immunoglobulin"/>
    <property type="match status" value="1"/>
</dbReference>
<dbReference type="Proteomes" id="UP000812440">
    <property type="component" value="Chromosome 1"/>
</dbReference>
<organism evidence="9 10">
    <name type="scientific">Hymenochirus boettgeri</name>
    <name type="common">Congo dwarf clawed frog</name>
    <dbReference type="NCBI Taxonomy" id="247094"/>
    <lineage>
        <taxon>Eukaryota</taxon>
        <taxon>Metazoa</taxon>
        <taxon>Chordata</taxon>
        <taxon>Craniata</taxon>
        <taxon>Vertebrata</taxon>
        <taxon>Euteleostomi</taxon>
        <taxon>Amphibia</taxon>
        <taxon>Batrachia</taxon>
        <taxon>Anura</taxon>
        <taxon>Pipoidea</taxon>
        <taxon>Pipidae</taxon>
        <taxon>Pipinae</taxon>
        <taxon>Hymenochirus</taxon>
    </lineage>
</organism>
<evidence type="ECO:0000256" key="1">
    <source>
        <dbReference type="ARBA" id="ARBA00004236"/>
    </source>
</evidence>
<evidence type="ECO:0000256" key="4">
    <source>
        <dbReference type="ARBA" id="ARBA00022859"/>
    </source>
</evidence>
<evidence type="ECO:0000256" key="7">
    <source>
        <dbReference type="ARBA" id="ARBA00023180"/>
    </source>
</evidence>
<keyword evidence="6" id="KW-1015">Disulfide bond</keyword>
<dbReference type="InterPro" id="IPR036179">
    <property type="entry name" value="Ig-like_dom_sf"/>
</dbReference>
<keyword evidence="7" id="KW-0325">Glycoprotein</keyword>
<sequence length="89" mass="10196">LILPCNHTSITPTGYIHWYKLPPDQGPMLVIIGFKDMETDMFSMTFSKDRKSSYLHKKNIKLEDSGIYLCALSDTVINTHQLTVQYVTT</sequence>
<dbReference type="PROSITE" id="PS50835">
    <property type="entry name" value="IG_LIKE"/>
    <property type="match status" value="1"/>
</dbReference>
<dbReference type="InterPro" id="IPR013106">
    <property type="entry name" value="Ig_V-set"/>
</dbReference>
<evidence type="ECO:0000256" key="3">
    <source>
        <dbReference type="ARBA" id="ARBA00022729"/>
    </source>
</evidence>
<keyword evidence="3" id="KW-0732">Signal</keyword>
<dbReference type="PANTHER" id="PTHR19433:SF111">
    <property type="entry name" value="T CELL RECEPTOR ALPHA VARIABLE 4"/>
    <property type="match status" value="1"/>
</dbReference>
<evidence type="ECO:0000313" key="9">
    <source>
        <dbReference type="EMBL" id="KAG8455500.1"/>
    </source>
</evidence>
<evidence type="ECO:0000256" key="5">
    <source>
        <dbReference type="ARBA" id="ARBA00023136"/>
    </source>
</evidence>
<dbReference type="GO" id="GO:0009617">
    <property type="term" value="P:response to bacterium"/>
    <property type="evidence" value="ECO:0007669"/>
    <property type="project" value="TreeGrafter"/>
</dbReference>
<dbReference type="EMBL" id="JAACNH010000001">
    <property type="protein sequence ID" value="KAG8455500.1"/>
    <property type="molecule type" value="Genomic_DNA"/>
</dbReference>
<name>A0A8T2KJ34_9PIPI</name>
<protein>
    <recommendedName>
        <fullName evidence="8">Ig-like domain-containing protein</fullName>
    </recommendedName>
</protein>
<feature type="non-terminal residue" evidence="9">
    <location>
        <position position="1"/>
    </location>
</feature>
<gene>
    <name evidence="9" type="ORF">GDO86_001621</name>
</gene>
<accession>A0A8T2KJ34</accession>
<evidence type="ECO:0000313" key="10">
    <source>
        <dbReference type="Proteomes" id="UP000812440"/>
    </source>
</evidence>
<evidence type="ECO:0000259" key="8">
    <source>
        <dbReference type="PROSITE" id="PS50835"/>
    </source>
</evidence>
<comment type="subcellular location">
    <subcellularLocation>
        <location evidence="1">Cell membrane</location>
    </subcellularLocation>
</comment>
<dbReference type="SMART" id="SM00406">
    <property type="entry name" value="IGv"/>
    <property type="match status" value="1"/>
</dbReference>
<feature type="non-terminal residue" evidence="9">
    <location>
        <position position="89"/>
    </location>
</feature>
<feature type="domain" description="Ig-like" evidence="8">
    <location>
        <begin position="1"/>
        <end position="83"/>
    </location>
</feature>
<dbReference type="PANTHER" id="PTHR19433">
    <property type="entry name" value="T-CELL RECEPTOR ALPHA CHAIN V REGION-RELATED"/>
    <property type="match status" value="1"/>
</dbReference>
<evidence type="ECO:0000256" key="6">
    <source>
        <dbReference type="ARBA" id="ARBA00023157"/>
    </source>
</evidence>
<dbReference type="InterPro" id="IPR052051">
    <property type="entry name" value="TCR_complex_component"/>
</dbReference>
<dbReference type="AlphaFoldDB" id="A0A8T2KJ34"/>
<keyword evidence="4" id="KW-0391">Immunity</keyword>
<evidence type="ECO:0000256" key="2">
    <source>
        <dbReference type="ARBA" id="ARBA00022475"/>
    </source>
</evidence>
<keyword evidence="2" id="KW-1003">Cell membrane</keyword>